<evidence type="ECO:0000313" key="6">
    <source>
        <dbReference type="EMBL" id="KAJ6646111.1"/>
    </source>
</evidence>
<dbReference type="SUPFAM" id="SSF81837">
    <property type="entry name" value="BEACH domain"/>
    <property type="match status" value="1"/>
</dbReference>
<comment type="caution">
    <text evidence="6">The sequence shown here is derived from an EMBL/GenBank/DDBJ whole genome shotgun (WGS) entry which is preliminary data.</text>
</comment>
<feature type="region of interest" description="Disordered" evidence="3">
    <location>
        <begin position="1920"/>
        <end position="1970"/>
    </location>
</feature>
<organism evidence="6 7">
    <name type="scientific">Pseudolycoriella hygida</name>
    <dbReference type="NCBI Taxonomy" id="35572"/>
    <lineage>
        <taxon>Eukaryota</taxon>
        <taxon>Metazoa</taxon>
        <taxon>Ecdysozoa</taxon>
        <taxon>Arthropoda</taxon>
        <taxon>Hexapoda</taxon>
        <taxon>Insecta</taxon>
        <taxon>Pterygota</taxon>
        <taxon>Neoptera</taxon>
        <taxon>Endopterygota</taxon>
        <taxon>Diptera</taxon>
        <taxon>Nematocera</taxon>
        <taxon>Sciaroidea</taxon>
        <taxon>Sciaridae</taxon>
        <taxon>Pseudolycoriella</taxon>
    </lineage>
</organism>
<dbReference type="CDD" id="cd06071">
    <property type="entry name" value="Beach"/>
    <property type="match status" value="1"/>
</dbReference>
<evidence type="ECO:0000256" key="3">
    <source>
        <dbReference type="SAM" id="MobiDB-lite"/>
    </source>
</evidence>
<accession>A0A9Q0NAS5</accession>
<dbReference type="InterPro" id="IPR036322">
    <property type="entry name" value="WD40_repeat_dom_sf"/>
</dbReference>
<sequence>MLQSVLQSIENLKLPKKSHEKRSPNDTILNDSSKIQINVSASSEEELINVGFARSEPEHYQTMEFLEWKSTNYSCDFIASTILNLLIKLTSEENMLSIDIKSVCVQSLQFAVECYCTIAKNGAFQPENKEQLRRKALTLVMCCIENILRNTKRFEEHIDIPAVLEKLYGSISANDGHCMTSIQVEHETAFIYFSSLLLHKLRKDQNHVSAIGAELFRKLTERLDCVLDIVKKYYEFVPNDSGENLSKLLNVLCKTIFEIRNHEQVAAEKQKKKNKKKLKKTKRNSCFHHHENTSKFGCLLENLLLQIMQFASADNLVTGFQFFKRNIICCCNANFKIIEKIIRNARSNKIHKSALNFMKNNFFKIFYCNTECNICDPKSTADLEADLISLYKEWFQELSQSVDKITFLNHIAKVSKYLSFEASFQFFVDIVLPPFRAEKARFMESPRTAMGQEIMELCLNIFLCFLKDVRLIKGFFNAENVQHMEDLIVFPEFSSLTCCLLKIGVENLSFLGENPSEQRIMSDKLQNLKSNAISNVASQLFLVFDELERDRNIGLRINRQSQKTLDIYNQSINISSLKGLLHLGVVYWNLILQLLRTNEQFKNIVHETIVIDPCDLQNIVFNSFSCYLNSKQSGGGDDVVASDGLIKDIEEWLARNPSDCDASESDVFDTNVCDLNNCDSLLLSDDDKINGIFDIRYDIQYTDVINNFYLSGTTFDHRSHIDFKKENNFIDGVILNECDSEKDVSETVQPEHIIVTGVKKIKHFFANNLFDHFLVSSNINETKPETAAESVIETETEKSIYVKDFDTAESSSLFLQLFEITAGVMILSNWEQSSSAIRELKCVLMEYCNTTTGSAEEGSKVIGALQSLLKVAEMKFQCCFIANCHHSLPPSERAQQDIVNTTEKGEAYCCSSKNRASEEDIFSSDIEGSEKESTTSSYTTADEGYDGDAEVILDTGAENNNRKFNSSRYGSHVVNEDLCRIVIDILIDLSKRCLMEPLVWPKYLIQIATRLGAIRESIGGSLYLIRGFSKILASTDVRLWDLQKSILELITDIRTPESLSAYLKIMSGENAPVDLLLPRLVYLGQSAYHVQPSFALQFPTINDESIQTTCDPVTFKEIKQIHDYHECHKVTSGFNQSTYIMPLNCLNFSPWSSEGFTVTTWIHMKSRNVQQRAKMGMVSDEEDPFRDIVQHINSRKEGKAEKLHLLSVGSSKLLFTVYVSSNDTSTFYIQLNKPNTQYTEKKIPKLTRSSTEIPVEQSLTRRKSPCPCTSLQRRRKSHRTISPILNEVSKQQEQVEYVKNGGGKLGDETVGLNVLSSTYHAVKSTRIAIRNSLSQLNLFSSTPSDECFTSQIPLEVKGLKLTHNQWSHLSFSVLFTGTEMRVQINIDGAIQRNLGIPCSQQLKNEKFQILCVGAKLTSPKLVEYINNNAENTTQPHVMYSLSNVKLFRKCILDADILGSLVALGADCTNLTQCQIGNALPNFGFLSSMSQVSGEIDIPNALKVLKDNLIAVFDASKAHVLTGYTNSTNSNSSGGDDMEIITFGCPAKCLSMPSFQSATLLCGGMSTLLFLFAKVVELSKSEFIQSLALTFFLKIAHSNSNLYTEFVRKDFNSLIGPIVRSERCIKGINLLNSVLETACDRPVLTRRSDGFHVVTTTNANVVHPNLLMSIIQRYSDWRVPNVNDSSILATLLETFQALVRDKHPRQLQNIQSLNRAGMIPTLLNFCKMYLVGVPEPVYLSRKAAESIVNLIGIFAGSPPSSLLLDDIIKVLLLLHRPSESFITHDRSKFYFLTTSMAKQKKTILPISTRKLSLSIRRERINILPIRNFRSSSAQASRSVSLDNSIGSPAHVSHSNDPILGKEGETADEDSSVTLRPKYSKSGGLDTIVNYSGNDNRIKKLLNPSITPNSLLNLQLKRRGISKRRIAKKSQSNASSRTTTTDSDNDRDAMSSCAKSSAKLLGSSGSTPESGIEEDLQLVRDYEIIAIEDVRKLEEKKSFSIQRPDVPFESTQYGITQLQNGFFNLLKDFILILPDTAIQEVLSHYVTVDIILVMANHHDPGVRTSIVKLLTVVCSRLKETAYNNCKKSYHWYHLGNQIALHKADLNLVTAIVQWVTSRGFSLSLDQLTCDNGVQIIEKCGLHSLIAVLPQCIHDLNLTRSTFAFMDKLYLNATPDMRRFLIEIGILPSVLKALTKFFTTWGLANSRVLKTIVDFMTTISFQSLSSNGNISIVWDLLNGLSFMEDNRAINIQRSLRSTQAVILMKLLNSFFPPDRTPSSTTFRFNASDVNLSGCLLSLSEKKIRFELLINRIVQFLTHMESSYSQTDEEIKLIEAIVLLSVNGCPHGNSIIGWGLCPSRPLPLKIFITRTLYTRVNVLPTLVCNGKIIKTMAFKFMQTDRDILSADDYNAISGICSAMGITSSTASNLSSVLEQIEFMRNASIKDQAPSIERTVYKFELIAKHCIESAMKMTRDVVEIQNMERRILMNKMRSQDESGLSREWNTLIDRMTHEGAPWHNEETYPSSWEMDQTEGPNRTRIRLKRCHLNIDKRYVVSAHPKEISSKSAPLSYLRKCLVQRPNYPLSDQVIFAFCCKHLPVDTEVDGEIIVTESNIIFLSSNREEDPIIIEVSQVSEIWLRRYQHKEIGMEFFLETNISKFFIFNDSNDRDRISNHFADSVVQCPGASKLVVLTQQWKERQLTNWEYLIALNQVSGRTFQDLMQYPVFPWILAKYDLPTLDLKDPKSFRDLEKPIAVQHEERKAHFVHNYNNLPDSGGIKLPPYHYGSHYSNSGVVLHFMVRVPPFTQFFLRYQDNNFDLPDRTFHSVNTTWDLASNRSFTDVKELIPEFFCFPEMFENFERLNFGSRQSGEFVYDVILPPWANNSSRLFVLIHRQALESDLVRQNLHKWIDLIFGYKQMGRDAIDAINVFHPATYIQFSTLEVKDPVEKLAFETMVRTYGQMPRQLFTFPHPPSSLSKMLHGSKLHKFPVKGLRWGTYTGSPALSEPTLVHFYEQYDFVFASLVALVDTNVLYGLPEQSNIMQGNESDTFNMISWGDNEQIIGIRSLCDEHKATKPLIRVCNIDRVSCCGTDPQSNQLWLGHTSGRICVYQCLGTLDRIERLNRSRLLNSSVSRLSYNSAFRKMSSKVFQNKFLQFRLQFIRSIDRSTVCKAPIVLAAVSPTLGDIVTIHTIDSEDPHDSAEDLYAADECLEVTEDGDDDFVNVPMETNGKSFMRLHTINAKYVTHISIKERVKCVSYSFIKEGTGINVIATGFDEGIVRLWSSWDLMLVKEINIGNADVVSLCYSTHHHLVVLTSDNIIQVWESNGLPGKLPKFPQLIYHKRS</sequence>
<feature type="region of interest" description="Disordered" evidence="3">
    <location>
        <begin position="921"/>
        <end position="940"/>
    </location>
</feature>
<dbReference type="Gene3D" id="2.130.10.10">
    <property type="entry name" value="YVTN repeat-like/Quinoprotein amine dehydrogenase"/>
    <property type="match status" value="1"/>
</dbReference>
<evidence type="ECO:0000259" key="4">
    <source>
        <dbReference type="PROSITE" id="PS50197"/>
    </source>
</evidence>
<dbReference type="Gene3D" id="1.10.1540.10">
    <property type="entry name" value="BEACH domain"/>
    <property type="match status" value="1"/>
</dbReference>
<dbReference type="SUPFAM" id="SSF50729">
    <property type="entry name" value="PH domain-like"/>
    <property type="match status" value="1"/>
</dbReference>
<feature type="domain" description="BEACH-type PH" evidence="5">
    <location>
        <begin position="2579"/>
        <end position="2672"/>
    </location>
</feature>
<dbReference type="EMBL" id="WJQU01000001">
    <property type="protein sequence ID" value="KAJ6646111.1"/>
    <property type="molecule type" value="Genomic_DNA"/>
</dbReference>
<keyword evidence="7" id="KW-1185">Reference proteome</keyword>
<dbReference type="Proteomes" id="UP001151699">
    <property type="component" value="Chromosome A"/>
</dbReference>
<dbReference type="InterPro" id="IPR036372">
    <property type="entry name" value="BEACH_dom_sf"/>
</dbReference>
<feature type="domain" description="BEACH" evidence="4">
    <location>
        <begin position="2676"/>
        <end position="2969"/>
    </location>
</feature>
<dbReference type="InterPro" id="IPR050865">
    <property type="entry name" value="BEACH_Domain"/>
</dbReference>
<evidence type="ECO:0000259" key="5">
    <source>
        <dbReference type="PROSITE" id="PS51783"/>
    </source>
</evidence>
<dbReference type="InterPro" id="IPR000409">
    <property type="entry name" value="BEACH_dom"/>
</dbReference>
<evidence type="ECO:0000313" key="7">
    <source>
        <dbReference type="Proteomes" id="UP001151699"/>
    </source>
</evidence>
<dbReference type="SMART" id="SM01026">
    <property type="entry name" value="Beach"/>
    <property type="match status" value="1"/>
</dbReference>
<dbReference type="FunFam" id="1.10.1540.10:FF:000001">
    <property type="entry name" value="neurobeachin isoform X1"/>
    <property type="match status" value="1"/>
</dbReference>
<keyword evidence="1" id="KW-0853">WD repeat</keyword>
<dbReference type="InterPro" id="IPR015943">
    <property type="entry name" value="WD40/YVTN_repeat-like_dom_sf"/>
</dbReference>
<dbReference type="PANTHER" id="PTHR13743:SF86">
    <property type="entry name" value="LYSOSOMAL-TRAFFICKING REGULATOR"/>
    <property type="match status" value="1"/>
</dbReference>
<evidence type="ECO:0000256" key="2">
    <source>
        <dbReference type="ARBA" id="ARBA00022737"/>
    </source>
</evidence>
<feature type="region of interest" description="Disordered" evidence="3">
    <location>
        <begin position="1250"/>
        <end position="1269"/>
    </location>
</feature>
<dbReference type="InterPro" id="IPR011993">
    <property type="entry name" value="PH-like_dom_sf"/>
</dbReference>
<dbReference type="PANTHER" id="PTHR13743">
    <property type="entry name" value="BEIGE/BEACH-RELATED"/>
    <property type="match status" value="1"/>
</dbReference>
<reference evidence="6" key="1">
    <citation type="submission" date="2022-07" db="EMBL/GenBank/DDBJ databases">
        <authorList>
            <person name="Trinca V."/>
            <person name="Uliana J.V.C."/>
            <person name="Torres T.T."/>
            <person name="Ward R.J."/>
            <person name="Monesi N."/>
        </authorList>
    </citation>
    <scope>NUCLEOTIDE SEQUENCE</scope>
    <source>
        <strain evidence="6">HSMRA1968</strain>
        <tissue evidence="6">Whole embryos</tissue>
    </source>
</reference>
<dbReference type="PROSITE" id="PS50197">
    <property type="entry name" value="BEACH"/>
    <property type="match status" value="1"/>
</dbReference>
<dbReference type="Gene3D" id="2.30.29.30">
    <property type="entry name" value="Pleckstrin-homology domain (PH domain)/Phosphotyrosine-binding domain (PTB)"/>
    <property type="match status" value="1"/>
</dbReference>
<keyword evidence="2" id="KW-0677">Repeat</keyword>
<dbReference type="Pfam" id="PF02138">
    <property type="entry name" value="Beach"/>
    <property type="match status" value="1"/>
</dbReference>
<gene>
    <name evidence="6" type="primary">mv</name>
    <name evidence="6" type="ORF">Bhyg_01321</name>
</gene>
<dbReference type="InterPro" id="IPR023362">
    <property type="entry name" value="PH-BEACH_dom"/>
</dbReference>
<name>A0A9Q0NAS5_9DIPT</name>
<evidence type="ECO:0000256" key="1">
    <source>
        <dbReference type="ARBA" id="ARBA00022574"/>
    </source>
</evidence>
<feature type="region of interest" description="Disordered" evidence="3">
    <location>
        <begin position="1838"/>
        <end position="1876"/>
    </location>
</feature>
<feature type="compositionally biased region" description="Low complexity" evidence="3">
    <location>
        <begin position="1949"/>
        <end position="1964"/>
    </location>
</feature>
<dbReference type="PROSITE" id="PS51783">
    <property type="entry name" value="PH_BEACH"/>
    <property type="match status" value="1"/>
</dbReference>
<dbReference type="OrthoDB" id="26681at2759"/>
<protein>
    <submittedName>
        <fullName evidence="6">Lysosomal-trafficking regulator</fullName>
    </submittedName>
</protein>
<dbReference type="SUPFAM" id="SSF50978">
    <property type="entry name" value="WD40 repeat-like"/>
    <property type="match status" value="1"/>
</dbReference>
<feature type="compositionally biased region" description="Low complexity" evidence="3">
    <location>
        <begin position="1930"/>
        <end position="1940"/>
    </location>
</feature>
<proteinExistence type="predicted"/>